<evidence type="ECO:0000256" key="2">
    <source>
        <dbReference type="SAM" id="Phobius"/>
    </source>
</evidence>
<evidence type="ECO:0000313" key="3">
    <source>
        <dbReference type="EMBL" id="SUV53114.1"/>
    </source>
</evidence>
<proteinExistence type="predicted"/>
<name>A0A380ZVT4_9FLAO</name>
<feature type="transmembrane region" description="Helical" evidence="2">
    <location>
        <begin position="12"/>
        <end position="30"/>
    </location>
</feature>
<dbReference type="SUPFAM" id="SSF57997">
    <property type="entry name" value="Tropomyosin"/>
    <property type="match status" value="1"/>
</dbReference>
<organism evidence="3 4">
    <name type="scientific">Bergeyella zoohelcum</name>
    <dbReference type="NCBI Taxonomy" id="1015"/>
    <lineage>
        <taxon>Bacteria</taxon>
        <taxon>Pseudomonadati</taxon>
        <taxon>Bacteroidota</taxon>
        <taxon>Flavobacteriia</taxon>
        <taxon>Flavobacteriales</taxon>
        <taxon>Weeksellaceae</taxon>
        <taxon>Bergeyella</taxon>
    </lineage>
</organism>
<dbReference type="EMBL" id="UFTJ01000005">
    <property type="protein sequence ID" value="SUV53114.1"/>
    <property type="molecule type" value="Genomic_DNA"/>
</dbReference>
<keyword evidence="2" id="KW-0812">Transmembrane</keyword>
<gene>
    <name evidence="3" type="ORF">NCTC11661_02261</name>
</gene>
<accession>A0A380ZVT4</accession>
<evidence type="ECO:0000313" key="4">
    <source>
        <dbReference type="Proteomes" id="UP000255515"/>
    </source>
</evidence>
<reference evidence="3 4" key="1">
    <citation type="submission" date="2018-06" db="EMBL/GenBank/DDBJ databases">
        <authorList>
            <consortium name="Pathogen Informatics"/>
            <person name="Doyle S."/>
        </authorList>
    </citation>
    <scope>NUCLEOTIDE SEQUENCE [LARGE SCALE GENOMIC DNA]</scope>
    <source>
        <strain evidence="3 4">NCTC11661</strain>
    </source>
</reference>
<evidence type="ECO:0008006" key="5">
    <source>
        <dbReference type="Google" id="ProtNLM"/>
    </source>
</evidence>
<keyword evidence="2" id="KW-1133">Transmembrane helix</keyword>
<dbReference type="Proteomes" id="UP000255515">
    <property type="component" value="Unassembled WGS sequence"/>
</dbReference>
<protein>
    <recommendedName>
        <fullName evidence="5">Cell wall anchor protein</fullName>
    </recommendedName>
</protein>
<dbReference type="RefSeq" id="WP_002688583.1">
    <property type="nucleotide sequence ID" value="NZ_UFTJ01000005.1"/>
</dbReference>
<keyword evidence="1" id="KW-0175">Coiled coil</keyword>
<sequence length="104" mass="11863">MNQFIVEHVLPQLGAFIGVILTGIGGFFFGKRKQRAETATVELEVASNALKYYREMVDDLGGKLKDAITQLDEATKRIKELEDTVEMLTDELKKYKQLNRQKEV</sequence>
<dbReference type="AlphaFoldDB" id="A0A380ZVT4"/>
<keyword evidence="2" id="KW-0472">Membrane</keyword>
<feature type="coiled-coil region" evidence="1">
    <location>
        <begin position="57"/>
        <end position="101"/>
    </location>
</feature>
<dbReference type="NCBIfam" id="TIGR01167">
    <property type="entry name" value="LPXTG_anchor"/>
    <property type="match status" value="1"/>
</dbReference>
<evidence type="ECO:0000256" key="1">
    <source>
        <dbReference type="SAM" id="Coils"/>
    </source>
</evidence>